<name>A0ACC0MR43_RHOML</name>
<organism evidence="1 2">
    <name type="scientific">Rhododendron molle</name>
    <name type="common">Chinese azalea</name>
    <name type="synonym">Azalea mollis</name>
    <dbReference type="NCBI Taxonomy" id="49168"/>
    <lineage>
        <taxon>Eukaryota</taxon>
        <taxon>Viridiplantae</taxon>
        <taxon>Streptophyta</taxon>
        <taxon>Embryophyta</taxon>
        <taxon>Tracheophyta</taxon>
        <taxon>Spermatophyta</taxon>
        <taxon>Magnoliopsida</taxon>
        <taxon>eudicotyledons</taxon>
        <taxon>Gunneridae</taxon>
        <taxon>Pentapetalae</taxon>
        <taxon>asterids</taxon>
        <taxon>Ericales</taxon>
        <taxon>Ericaceae</taxon>
        <taxon>Ericoideae</taxon>
        <taxon>Rhodoreae</taxon>
        <taxon>Rhododendron</taxon>
    </lineage>
</organism>
<proteinExistence type="predicted"/>
<evidence type="ECO:0000313" key="1">
    <source>
        <dbReference type="EMBL" id="KAI8543375.1"/>
    </source>
</evidence>
<dbReference type="Proteomes" id="UP001062846">
    <property type="component" value="Chromosome 8"/>
</dbReference>
<protein>
    <submittedName>
        <fullName evidence="1">Uncharacterized protein</fullName>
    </submittedName>
</protein>
<gene>
    <name evidence="1" type="ORF">RHMOL_Rhmol08G0212400</name>
</gene>
<dbReference type="EMBL" id="CM046395">
    <property type="protein sequence ID" value="KAI8543375.1"/>
    <property type="molecule type" value="Genomic_DNA"/>
</dbReference>
<sequence length="87" mass="10431">MQASFPEAGIKPNHTLTKMKYSKRDFFYVTEMLHSPGFGWDSNENKVVVEDEVWNELIRDRPQVRHYRDMQFPKFNQLGHIFGLREN</sequence>
<comment type="caution">
    <text evidence="1">The sequence shown here is derived from an EMBL/GenBank/DDBJ whole genome shotgun (WGS) entry which is preliminary data.</text>
</comment>
<accession>A0ACC0MR43</accession>
<reference evidence="1" key="1">
    <citation type="submission" date="2022-02" db="EMBL/GenBank/DDBJ databases">
        <title>Plant Genome Project.</title>
        <authorList>
            <person name="Zhang R.-G."/>
        </authorList>
    </citation>
    <scope>NUCLEOTIDE SEQUENCE</scope>
    <source>
        <strain evidence="1">AT1</strain>
    </source>
</reference>
<evidence type="ECO:0000313" key="2">
    <source>
        <dbReference type="Proteomes" id="UP001062846"/>
    </source>
</evidence>
<keyword evidence="2" id="KW-1185">Reference proteome</keyword>